<dbReference type="AlphaFoldDB" id="A0A1G6TFP2"/>
<keyword evidence="3" id="KW-1185">Reference proteome</keyword>
<evidence type="ECO:0000256" key="1">
    <source>
        <dbReference type="SAM" id="SignalP"/>
    </source>
</evidence>
<dbReference type="Proteomes" id="UP000198925">
    <property type="component" value="Unassembled WGS sequence"/>
</dbReference>
<evidence type="ECO:0000313" key="2">
    <source>
        <dbReference type="EMBL" id="SDD27346.1"/>
    </source>
</evidence>
<accession>A0A1G6TFP2</accession>
<reference evidence="2 3" key="1">
    <citation type="submission" date="2016-10" db="EMBL/GenBank/DDBJ databases">
        <authorList>
            <person name="de Groot N.N."/>
        </authorList>
    </citation>
    <scope>NUCLEOTIDE SEQUENCE [LARGE SCALE GENOMIC DNA]</scope>
    <source>
        <strain evidence="2 3">CPCC 100156</strain>
    </source>
</reference>
<name>A0A1G6TFP2_9PROT</name>
<keyword evidence="1" id="KW-0732">Signal</keyword>
<dbReference type="EMBL" id="FMZX01000006">
    <property type="protein sequence ID" value="SDD27346.1"/>
    <property type="molecule type" value="Genomic_DNA"/>
</dbReference>
<evidence type="ECO:0000313" key="3">
    <source>
        <dbReference type="Proteomes" id="UP000198925"/>
    </source>
</evidence>
<sequence>MIPLLILLLAAVPAAAQRSGCGMGLGLEAMRGAEAPLRAGATATSLLAGREAARQAAGQLAEASRHLAGCGCRQAAEHLGEAARLAEENEGAAEVERIRRGLDRAGFSVRLARERLDRQGCS</sequence>
<protein>
    <submittedName>
        <fullName evidence="2">Uncharacterized protein</fullName>
    </submittedName>
</protein>
<feature type="chain" id="PRO_5011695172" evidence="1">
    <location>
        <begin position="17"/>
        <end position="122"/>
    </location>
</feature>
<gene>
    <name evidence="2" type="ORF">SAMN04487779_100644</name>
</gene>
<dbReference type="STRING" id="938405.SAMN02927895_03257"/>
<organism evidence="2 3">
    <name type="scientific">Belnapia rosea</name>
    <dbReference type="NCBI Taxonomy" id="938405"/>
    <lineage>
        <taxon>Bacteria</taxon>
        <taxon>Pseudomonadati</taxon>
        <taxon>Pseudomonadota</taxon>
        <taxon>Alphaproteobacteria</taxon>
        <taxon>Acetobacterales</taxon>
        <taxon>Roseomonadaceae</taxon>
        <taxon>Belnapia</taxon>
    </lineage>
</organism>
<dbReference type="RefSeq" id="WP_090565467.1">
    <property type="nucleotide sequence ID" value="NZ_FMXZ01000009.1"/>
</dbReference>
<feature type="signal peptide" evidence="1">
    <location>
        <begin position="1"/>
        <end position="16"/>
    </location>
</feature>
<proteinExistence type="predicted"/>